<dbReference type="Proteomes" id="UP000294299">
    <property type="component" value="Chromosome NFRAN"/>
</dbReference>
<dbReference type="OrthoDB" id="10005at2157"/>
<sequence>MSNIDIIYEDINSFGSVGVKKSELKKKFATESFEQDLEQLVLQDKICVSKKGTYIYCWGKKFYLEYLLSSDIKFRYLYESIIGIQNKLNNYSDSIFKYVEKIDCELSEVKSSFVRIEEKINQLSIENPSGIDGGRSNITLDSFKEQFDSLVSKKSSSIGWLELSSIKDELCSRIGITGTEFYSLVSALVESYPENYELSSGGYEGVVLRGIIHGFVRCI</sequence>
<protein>
    <submittedName>
        <fullName evidence="1">Uncharacterized protein</fullName>
    </submittedName>
</protein>
<gene>
    <name evidence="1" type="ORF">NFRAN_0443</name>
</gene>
<reference evidence="1 2" key="1">
    <citation type="submission" date="2019-02" db="EMBL/GenBank/DDBJ databases">
        <authorList>
            <person name="Lehtovirta-Morley E L."/>
        </authorList>
    </citation>
    <scope>NUCLEOTIDE SEQUENCE [LARGE SCALE GENOMIC DNA]</scope>
    <source>
        <strain evidence="1">NFRAN1</strain>
    </source>
</reference>
<dbReference type="GeneID" id="39419979"/>
<dbReference type="KEGG" id="nfn:NFRAN_0443"/>
<keyword evidence="2" id="KW-1185">Reference proteome</keyword>
<dbReference type="EMBL" id="LR216287">
    <property type="protein sequence ID" value="VFJ12764.1"/>
    <property type="molecule type" value="Genomic_DNA"/>
</dbReference>
<name>A0A484I939_9ARCH</name>
<accession>A0A484I939</accession>
<evidence type="ECO:0000313" key="1">
    <source>
        <dbReference type="EMBL" id="VFJ12764.1"/>
    </source>
</evidence>
<dbReference type="RefSeq" id="WP_134482817.1">
    <property type="nucleotide sequence ID" value="NZ_LR216287.1"/>
</dbReference>
<proteinExistence type="predicted"/>
<dbReference type="AlphaFoldDB" id="A0A484I939"/>
<organism evidence="1 2">
    <name type="scientific">Candidatus Nitrosocosmicus franklandianus</name>
    <dbReference type="NCBI Taxonomy" id="1798806"/>
    <lineage>
        <taxon>Archaea</taxon>
        <taxon>Nitrososphaerota</taxon>
        <taxon>Nitrososphaeria</taxon>
        <taxon>Nitrososphaerales</taxon>
        <taxon>Nitrososphaeraceae</taxon>
        <taxon>Candidatus Nitrosocosmicus</taxon>
    </lineage>
</organism>
<evidence type="ECO:0000313" key="2">
    <source>
        <dbReference type="Proteomes" id="UP000294299"/>
    </source>
</evidence>